<reference evidence="2" key="2">
    <citation type="journal article" date="2017" name="Nat. Plants">
        <title>The Aegilops tauschii genome reveals multiple impacts of transposons.</title>
        <authorList>
            <person name="Zhao G."/>
            <person name="Zou C."/>
            <person name="Li K."/>
            <person name="Wang K."/>
            <person name="Li T."/>
            <person name="Gao L."/>
            <person name="Zhang X."/>
            <person name="Wang H."/>
            <person name="Yang Z."/>
            <person name="Liu X."/>
            <person name="Jiang W."/>
            <person name="Mao L."/>
            <person name="Kong X."/>
            <person name="Jiao Y."/>
            <person name="Jia J."/>
        </authorList>
    </citation>
    <scope>NUCLEOTIDE SEQUENCE [LARGE SCALE GENOMIC DNA]</scope>
    <source>
        <strain evidence="2">cv. AL8/78</strain>
    </source>
</reference>
<dbReference type="Gramene" id="AET1Gv20506700.9">
    <property type="protein sequence ID" value="AET1Gv20506700.9"/>
    <property type="gene ID" value="AET1Gv20506700"/>
</dbReference>
<sequence>MAPVDNMRRLLEHSGVPGHIYPLSLLCYEIMPPPQQIEKEIGEQRVISFHGVGLSVAEEIKYGDVTAQSRNADEARGIFSEALYNSVVDQYNVLKSAIFRDRGAVSSNPAISLSQPWR</sequence>
<dbReference type="PANTHER" id="PTHR35695:SF1">
    <property type="entry name" value="GLYCEROL-3-PHOSPHATE ACYLTRANSFERASE, CHLOROPLASTIC"/>
    <property type="match status" value="1"/>
</dbReference>
<dbReference type="GO" id="GO:0006655">
    <property type="term" value="P:phosphatidylglycerol biosynthetic process"/>
    <property type="evidence" value="ECO:0007669"/>
    <property type="project" value="TreeGrafter"/>
</dbReference>
<evidence type="ECO:0008006" key="3">
    <source>
        <dbReference type="Google" id="ProtNLM"/>
    </source>
</evidence>
<dbReference type="PANTHER" id="PTHR35695">
    <property type="entry name" value="GLYCEROL-3-PHOSPHATE ACYLTRANSFERASE, CHLOROPLASTIC"/>
    <property type="match status" value="1"/>
</dbReference>
<reference evidence="1" key="3">
    <citation type="journal article" date="2017" name="Nature">
        <title>Genome sequence of the progenitor of the wheat D genome Aegilops tauschii.</title>
        <authorList>
            <person name="Luo M.C."/>
            <person name="Gu Y.Q."/>
            <person name="Puiu D."/>
            <person name="Wang H."/>
            <person name="Twardziok S.O."/>
            <person name="Deal K.R."/>
            <person name="Huo N."/>
            <person name="Zhu T."/>
            <person name="Wang L."/>
            <person name="Wang Y."/>
            <person name="McGuire P.E."/>
            <person name="Liu S."/>
            <person name="Long H."/>
            <person name="Ramasamy R.K."/>
            <person name="Rodriguez J.C."/>
            <person name="Van S.L."/>
            <person name="Yuan L."/>
            <person name="Wang Z."/>
            <person name="Xia Z."/>
            <person name="Xiao L."/>
            <person name="Anderson O.D."/>
            <person name="Ouyang S."/>
            <person name="Liang Y."/>
            <person name="Zimin A.V."/>
            <person name="Pertea G."/>
            <person name="Qi P."/>
            <person name="Bennetzen J.L."/>
            <person name="Dai X."/>
            <person name="Dawson M.W."/>
            <person name="Muller H.G."/>
            <person name="Kugler K."/>
            <person name="Rivarola-Duarte L."/>
            <person name="Spannagl M."/>
            <person name="Mayer K.F.X."/>
            <person name="Lu F.H."/>
            <person name="Bevan M.W."/>
            <person name="Leroy P."/>
            <person name="Li P."/>
            <person name="You F.M."/>
            <person name="Sun Q."/>
            <person name="Liu Z."/>
            <person name="Lyons E."/>
            <person name="Wicker T."/>
            <person name="Salzberg S.L."/>
            <person name="Devos K.M."/>
            <person name="Dvorak J."/>
        </authorList>
    </citation>
    <scope>NUCLEOTIDE SEQUENCE [LARGE SCALE GENOMIC DNA]</scope>
    <source>
        <strain evidence="1">cv. AL8/78</strain>
    </source>
</reference>
<evidence type="ECO:0000313" key="1">
    <source>
        <dbReference type="EnsemblPlants" id="AET1Gv20506700.9"/>
    </source>
</evidence>
<dbReference type="GO" id="GO:0009570">
    <property type="term" value="C:chloroplast stroma"/>
    <property type="evidence" value="ECO:0007669"/>
    <property type="project" value="TreeGrafter"/>
</dbReference>
<accession>A0A452YQU3</accession>
<protein>
    <recommendedName>
        <fullName evidence="3">Glycerol-3-phosphate acyltransferase, chloroplastic</fullName>
    </recommendedName>
</protein>
<proteinExistence type="predicted"/>
<dbReference type="AlphaFoldDB" id="A0A452YQU3"/>
<dbReference type="GO" id="GO:0004366">
    <property type="term" value="F:glycerol-3-phosphate O-acyltransferase activity"/>
    <property type="evidence" value="ECO:0007669"/>
    <property type="project" value="InterPro"/>
</dbReference>
<reference evidence="2" key="1">
    <citation type="journal article" date="2014" name="Science">
        <title>Ancient hybridizations among the ancestral genomes of bread wheat.</title>
        <authorList>
            <consortium name="International Wheat Genome Sequencing Consortium,"/>
            <person name="Marcussen T."/>
            <person name="Sandve S.R."/>
            <person name="Heier L."/>
            <person name="Spannagl M."/>
            <person name="Pfeifer M."/>
            <person name="Jakobsen K.S."/>
            <person name="Wulff B.B."/>
            <person name="Steuernagel B."/>
            <person name="Mayer K.F."/>
            <person name="Olsen O.A."/>
        </authorList>
    </citation>
    <scope>NUCLEOTIDE SEQUENCE [LARGE SCALE GENOMIC DNA]</scope>
    <source>
        <strain evidence="2">cv. AL8/78</strain>
    </source>
</reference>
<name>A0A452YQU3_AEGTS</name>
<reference evidence="1" key="4">
    <citation type="submission" date="2019-03" db="UniProtKB">
        <authorList>
            <consortium name="EnsemblPlants"/>
        </authorList>
    </citation>
    <scope>IDENTIFICATION</scope>
</reference>
<dbReference type="InterPro" id="IPR016222">
    <property type="entry name" value="G3P_O-acylTrfase_chlp"/>
</dbReference>
<dbReference type="Proteomes" id="UP000015105">
    <property type="component" value="Chromosome 1D"/>
</dbReference>
<organism evidence="1 2">
    <name type="scientific">Aegilops tauschii subsp. strangulata</name>
    <name type="common">Goatgrass</name>
    <dbReference type="NCBI Taxonomy" id="200361"/>
    <lineage>
        <taxon>Eukaryota</taxon>
        <taxon>Viridiplantae</taxon>
        <taxon>Streptophyta</taxon>
        <taxon>Embryophyta</taxon>
        <taxon>Tracheophyta</taxon>
        <taxon>Spermatophyta</taxon>
        <taxon>Magnoliopsida</taxon>
        <taxon>Liliopsida</taxon>
        <taxon>Poales</taxon>
        <taxon>Poaceae</taxon>
        <taxon>BOP clade</taxon>
        <taxon>Pooideae</taxon>
        <taxon>Triticodae</taxon>
        <taxon>Triticeae</taxon>
        <taxon>Triticinae</taxon>
        <taxon>Aegilops</taxon>
    </lineage>
</organism>
<evidence type="ECO:0000313" key="2">
    <source>
        <dbReference type="Proteomes" id="UP000015105"/>
    </source>
</evidence>
<reference evidence="1" key="5">
    <citation type="journal article" date="2021" name="G3 (Bethesda)">
        <title>Aegilops tauschii genome assembly Aet v5.0 features greater sequence contiguity and improved annotation.</title>
        <authorList>
            <person name="Wang L."/>
            <person name="Zhu T."/>
            <person name="Rodriguez J.C."/>
            <person name="Deal K.R."/>
            <person name="Dubcovsky J."/>
            <person name="McGuire P.E."/>
            <person name="Lux T."/>
            <person name="Spannagl M."/>
            <person name="Mayer K.F.X."/>
            <person name="Baldrich P."/>
            <person name="Meyers B.C."/>
            <person name="Huo N."/>
            <person name="Gu Y.Q."/>
            <person name="Zhou H."/>
            <person name="Devos K.M."/>
            <person name="Bennetzen J.L."/>
            <person name="Unver T."/>
            <person name="Budak H."/>
            <person name="Gulick P.J."/>
            <person name="Galiba G."/>
            <person name="Kalapos B."/>
            <person name="Nelson D.R."/>
            <person name="Li P."/>
            <person name="You F.M."/>
            <person name="Luo M.C."/>
            <person name="Dvorak J."/>
        </authorList>
    </citation>
    <scope>NUCLEOTIDE SEQUENCE [LARGE SCALE GENOMIC DNA]</scope>
    <source>
        <strain evidence="1">cv. AL8/78</strain>
    </source>
</reference>
<dbReference type="Gene3D" id="3.40.1130.10">
    <property type="entry name" value="Glycerol-3-phosphate (1)-acyltransferase"/>
    <property type="match status" value="1"/>
</dbReference>
<keyword evidence="2" id="KW-1185">Reference proteome</keyword>
<dbReference type="EnsemblPlants" id="AET1Gv20506700.9">
    <property type="protein sequence ID" value="AET1Gv20506700.9"/>
    <property type="gene ID" value="AET1Gv20506700"/>
</dbReference>
<dbReference type="SUPFAM" id="SSF69593">
    <property type="entry name" value="Glycerol-3-phosphate (1)-acyltransferase"/>
    <property type="match status" value="1"/>
</dbReference>